<dbReference type="InterPro" id="IPR003755">
    <property type="entry name" value="HPr(Ser)_kin/Pase"/>
</dbReference>
<dbReference type="GO" id="GO:0000287">
    <property type="term" value="F:magnesium ion binding"/>
    <property type="evidence" value="ECO:0007669"/>
    <property type="project" value="UniProtKB-UniRule"/>
</dbReference>
<dbReference type="GO" id="GO:0004674">
    <property type="term" value="F:protein serine/threonine kinase activity"/>
    <property type="evidence" value="ECO:0007669"/>
    <property type="project" value="UniProtKB-KW"/>
</dbReference>
<dbReference type="Gene3D" id="3.40.50.300">
    <property type="entry name" value="P-loop containing nucleotide triphosphate hydrolases"/>
    <property type="match status" value="1"/>
</dbReference>
<comment type="similarity">
    <text evidence="3 14">Belongs to the HPrK/P family.</text>
</comment>
<evidence type="ECO:0000256" key="9">
    <source>
        <dbReference type="ARBA" id="ARBA00022840"/>
    </source>
</evidence>
<feature type="domain" description="HPr kinase/phosphorylase C-terminal" evidence="16">
    <location>
        <begin position="130"/>
        <end position="297"/>
    </location>
</feature>
<dbReference type="Pfam" id="PF02603">
    <property type="entry name" value="Hpr_kinase_N"/>
    <property type="match status" value="1"/>
</dbReference>
<comment type="domain">
    <text evidence="14">The Walker A ATP-binding motif also binds Pi and PPi.</text>
</comment>
<feature type="binding site" evidence="14">
    <location>
        <position position="201"/>
    </location>
    <ligand>
        <name>Mg(2+)</name>
        <dbReference type="ChEBI" id="CHEBI:18420"/>
    </ligand>
</feature>
<comment type="cofactor">
    <cofactor evidence="2 14">
        <name>Mg(2+)</name>
        <dbReference type="ChEBI" id="CHEBI:18420"/>
    </cofactor>
</comment>
<comment type="miscellaneous">
    <text evidence="14">Both phosphorylation and phosphorolysis are carried out by the same active site and suggest a common mechanism for both reactions.</text>
</comment>
<evidence type="ECO:0000256" key="2">
    <source>
        <dbReference type="ARBA" id="ARBA00001946"/>
    </source>
</evidence>
<evidence type="ECO:0000256" key="13">
    <source>
        <dbReference type="ARBA" id="ARBA00047657"/>
    </source>
</evidence>
<comment type="catalytic activity">
    <reaction evidence="1 14">
        <text>[HPr protein]-L-serine + ATP = [HPr protein]-O-phospho-L-serine + ADP + H(+)</text>
        <dbReference type="Rhea" id="RHEA:46600"/>
        <dbReference type="Rhea" id="RHEA-COMP:11602"/>
        <dbReference type="Rhea" id="RHEA-COMP:11603"/>
        <dbReference type="ChEBI" id="CHEBI:15378"/>
        <dbReference type="ChEBI" id="CHEBI:29999"/>
        <dbReference type="ChEBI" id="CHEBI:30616"/>
        <dbReference type="ChEBI" id="CHEBI:83421"/>
        <dbReference type="ChEBI" id="CHEBI:456216"/>
    </reaction>
</comment>
<evidence type="ECO:0000256" key="7">
    <source>
        <dbReference type="ARBA" id="ARBA00022741"/>
    </source>
</evidence>
<comment type="caution">
    <text evidence="17">The sequence shown here is derived from an EMBL/GenBank/DDBJ whole genome shotgun (WGS) entry which is preliminary data.</text>
</comment>
<dbReference type="HAMAP" id="MF_01249">
    <property type="entry name" value="HPr_kinase"/>
    <property type="match status" value="1"/>
</dbReference>
<protein>
    <recommendedName>
        <fullName evidence="14">HPr kinase/phosphorylase</fullName>
        <shortName evidence="14">HPrK/P</shortName>
        <ecNumber evidence="14">2.7.11.-</ecNumber>
        <ecNumber evidence="14">2.7.4.-</ecNumber>
    </recommendedName>
    <alternativeName>
        <fullName evidence="14">HPr(Ser) kinase/phosphorylase</fullName>
    </alternativeName>
</protein>
<dbReference type="InterPro" id="IPR011104">
    <property type="entry name" value="Hpr_kin/Pase_C"/>
</dbReference>
<feature type="domain" description="HPr(Ser) kinase/phosphorylase N-terminal" evidence="15">
    <location>
        <begin position="3"/>
        <end position="125"/>
    </location>
</feature>
<evidence type="ECO:0000256" key="4">
    <source>
        <dbReference type="ARBA" id="ARBA00022527"/>
    </source>
</evidence>
<feature type="active site" evidence="14">
    <location>
        <position position="159"/>
    </location>
</feature>
<keyword evidence="5 14" id="KW-0808">Transferase</keyword>
<reference evidence="17 18" key="1">
    <citation type="submission" date="2016-01" db="EMBL/GenBank/DDBJ databases">
        <authorList>
            <person name="Oliw E.H."/>
        </authorList>
    </citation>
    <scope>NUCLEOTIDE SEQUENCE [LARGE SCALE GENOMIC DNA]</scope>
    <source>
        <strain evidence="17 18">CMW7756A</strain>
    </source>
</reference>
<dbReference type="RefSeq" id="WP_005956853.1">
    <property type="nucleotide sequence ID" value="NZ_CABJAL010000002.1"/>
</dbReference>
<keyword evidence="11 14" id="KW-0511">Multifunctional enzyme</keyword>
<comment type="catalytic activity">
    <reaction evidence="13 14">
        <text>[HPr protein]-O-phospho-L-serine + phosphate + H(+) = [HPr protein]-L-serine + diphosphate</text>
        <dbReference type="Rhea" id="RHEA:46604"/>
        <dbReference type="Rhea" id="RHEA-COMP:11602"/>
        <dbReference type="Rhea" id="RHEA-COMP:11603"/>
        <dbReference type="ChEBI" id="CHEBI:15378"/>
        <dbReference type="ChEBI" id="CHEBI:29999"/>
        <dbReference type="ChEBI" id="CHEBI:33019"/>
        <dbReference type="ChEBI" id="CHEBI:43474"/>
        <dbReference type="ChEBI" id="CHEBI:83421"/>
    </reaction>
</comment>
<keyword evidence="9 14" id="KW-0067">ATP-binding</keyword>
<evidence type="ECO:0000256" key="3">
    <source>
        <dbReference type="ARBA" id="ARBA00006883"/>
    </source>
</evidence>
<evidence type="ECO:0000256" key="1">
    <source>
        <dbReference type="ARBA" id="ARBA00001120"/>
    </source>
</evidence>
<dbReference type="CDD" id="cd01918">
    <property type="entry name" value="HprK_C"/>
    <property type="match status" value="1"/>
</dbReference>
<gene>
    <name evidence="14" type="primary">hprK</name>
    <name evidence="17" type="ORF">HMPREF3229_00889</name>
</gene>
<keyword evidence="10 14" id="KW-0460">Magnesium</keyword>
<feature type="active site" evidence="14">
    <location>
        <position position="138"/>
    </location>
</feature>
<organism evidence="17">
    <name type="scientific">Peptoniphilus harei</name>
    <dbReference type="NCBI Taxonomy" id="54005"/>
    <lineage>
        <taxon>Bacteria</taxon>
        <taxon>Bacillati</taxon>
        <taxon>Bacillota</taxon>
        <taxon>Tissierellia</taxon>
        <taxon>Tissierellales</taxon>
        <taxon>Peptoniphilaceae</taxon>
        <taxon>Peptoniphilus</taxon>
    </lineage>
</organism>
<keyword evidence="6 14" id="KW-0479">Metal-binding</keyword>
<dbReference type="GO" id="GO:0006109">
    <property type="term" value="P:regulation of carbohydrate metabolic process"/>
    <property type="evidence" value="ECO:0007669"/>
    <property type="project" value="UniProtKB-UniRule"/>
</dbReference>
<dbReference type="InterPro" id="IPR027417">
    <property type="entry name" value="P-loop_NTPase"/>
</dbReference>
<dbReference type="AlphaFoldDB" id="A0A133PP58"/>
<evidence type="ECO:0000256" key="5">
    <source>
        <dbReference type="ARBA" id="ARBA00022679"/>
    </source>
</evidence>
<feature type="binding site" evidence="14">
    <location>
        <begin position="153"/>
        <end position="160"/>
    </location>
    <ligand>
        <name>ATP</name>
        <dbReference type="ChEBI" id="CHEBI:30616"/>
    </ligand>
</feature>
<sequence length="304" mass="34586">MGVKIKYIVDELKFELVHASIDYKDIEIESSDINRPGLQLNGYYSNFVKDRIQLIGTQEWHYINSMEDKMRYETLEKLFIYDIPAVIFSRNAEIFPQAIELAKKYNVTILRSPDSTSKVFSKIISLVEDELAPTMRMHGVLLDISGIGVLITGRSGIGKSETALDLISNGARLISDDSVIIKNLDKRLIGKSPEITKYFMEIRGVGIIDIQKMFGVGFVMEEKEIEVVVNLEDWDESKEYERLGLDNKYQSILGIDVVRFDIPVKPGRHTALIIEVATKNYKQKELGYNPAEALNNRLMGGKRN</sequence>
<feature type="binding site" evidence="14">
    <location>
        <position position="160"/>
    </location>
    <ligand>
        <name>Mg(2+)</name>
        <dbReference type="ChEBI" id="CHEBI:18420"/>
    </ligand>
</feature>
<evidence type="ECO:0000256" key="8">
    <source>
        <dbReference type="ARBA" id="ARBA00022777"/>
    </source>
</evidence>
<name>A0A133PP58_9FIRM</name>
<dbReference type="Pfam" id="PF07475">
    <property type="entry name" value="Hpr_kinase_C"/>
    <property type="match status" value="1"/>
</dbReference>
<dbReference type="Gene3D" id="3.40.1390.20">
    <property type="entry name" value="HprK N-terminal domain-like"/>
    <property type="match status" value="1"/>
</dbReference>
<evidence type="ECO:0000259" key="16">
    <source>
        <dbReference type="Pfam" id="PF07475"/>
    </source>
</evidence>
<keyword evidence="7 14" id="KW-0547">Nucleotide-binding</keyword>
<comment type="function">
    <text evidence="14">Catalyzes the ATP- as well as the pyrophosphate-dependent phosphorylation of a specific serine residue in HPr, a phosphocarrier protein of the phosphoenolpyruvate-dependent sugar phosphotransferase system (PTS). HprK/P also catalyzes the pyrophosphate-producing, inorganic phosphate-dependent dephosphorylation (phosphorolysis) of seryl-phosphorylated HPr (P-Ser-HPr). The two antagonistic activities of HprK/P are regulated by several intracellular metabolites, which change their concentration in response to the absence or presence of rapidly metabolisable carbon sources (glucose, fructose, etc.) in the growth medium. Therefore, by controlling the phosphorylation state of HPr, HPrK/P is a sensor enzyme that plays a major role in the regulation of carbon metabolism and sugar transport: it mediates carbon catabolite repression (CCR), and regulates PTS-catalyzed carbohydrate uptake and inducer exclusion.</text>
</comment>
<keyword evidence="12 14" id="KW-0119">Carbohydrate metabolism</keyword>
<evidence type="ECO:0000256" key="6">
    <source>
        <dbReference type="ARBA" id="ARBA00022723"/>
    </source>
</evidence>
<dbReference type="GO" id="GO:0004712">
    <property type="term" value="F:protein serine/threonine/tyrosine kinase activity"/>
    <property type="evidence" value="ECO:0007669"/>
    <property type="project" value="UniProtKB-UniRule"/>
</dbReference>
<evidence type="ECO:0000256" key="12">
    <source>
        <dbReference type="ARBA" id="ARBA00023277"/>
    </source>
</evidence>
<evidence type="ECO:0000256" key="11">
    <source>
        <dbReference type="ARBA" id="ARBA00023268"/>
    </source>
</evidence>
<dbReference type="PANTHER" id="PTHR30305">
    <property type="entry name" value="PROTEIN YJDM-RELATED"/>
    <property type="match status" value="1"/>
</dbReference>
<dbReference type="GO" id="GO:0000155">
    <property type="term" value="F:phosphorelay sensor kinase activity"/>
    <property type="evidence" value="ECO:0007669"/>
    <property type="project" value="InterPro"/>
</dbReference>
<dbReference type="NCBIfam" id="TIGR00679">
    <property type="entry name" value="hpr-ser"/>
    <property type="match status" value="1"/>
</dbReference>
<dbReference type="PANTHER" id="PTHR30305:SF1">
    <property type="entry name" value="HPR KINASE_PHOSPHORYLASE"/>
    <property type="match status" value="1"/>
</dbReference>
<keyword evidence="4 14" id="KW-0723">Serine/threonine-protein kinase</keyword>
<dbReference type="GO" id="GO:0005524">
    <property type="term" value="F:ATP binding"/>
    <property type="evidence" value="ECO:0007669"/>
    <property type="project" value="UniProtKB-UniRule"/>
</dbReference>
<dbReference type="SUPFAM" id="SSF75138">
    <property type="entry name" value="HprK N-terminal domain-like"/>
    <property type="match status" value="1"/>
</dbReference>
<dbReference type="FunFam" id="3.40.50.300:FF:000174">
    <property type="entry name" value="HPr kinase/phosphorylase"/>
    <property type="match status" value="1"/>
</dbReference>
<evidence type="ECO:0000313" key="18">
    <source>
        <dbReference type="Proteomes" id="UP000070174"/>
    </source>
</evidence>
<dbReference type="PATRIC" id="fig|54005.3.peg.874"/>
<accession>A0A133PP58</accession>
<dbReference type="EC" id="2.7.11.-" evidence="14"/>
<evidence type="ECO:0000259" key="15">
    <source>
        <dbReference type="Pfam" id="PF02603"/>
    </source>
</evidence>
<dbReference type="InterPro" id="IPR028979">
    <property type="entry name" value="Ser_kin/Pase_Hpr-like_N_sf"/>
</dbReference>
<evidence type="ECO:0000313" key="17">
    <source>
        <dbReference type="EMBL" id="KXA30426.1"/>
    </source>
</evidence>
<evidence type="ECO:0000256" key="10">
    <source>
        <dbReference type="ARBA" id="ARBA00022842"/>
    </source>
</evidence>
<comment type="subunit">
    <text evidence="14">Homohexamer.</text>
</comment>
<dbReference type="SUPFAM" id="SSF53795">
    <property type="entry name" value="PEP carboxykinase-like"/>
    <property type="match status" value="1"/>
</dbReference>
<dbReference type="InterPro" id="IPR011126">
    <property type="entry name" value="Hpr_kin/Pase_Hpr_N"/>
</dbReference>
<dbReference type="EMBL" id="LRQE01000025">
    <property type="protein sequence ID" value="KXA30426.1"/>
    <property type="molecule type" value="Genomic_DNA"/>
</dbReference>
<dbReference type="Proteomes" id="UP000070174">
    <property type="component" value="Unassembled WGS sequence"/>
</dbReference>
<dbReference type="EC" id="2.7.4.-" evidence="14"/>
<feature type="active site" evidence="14">
    <location>
        <position position="242"/>
    </location>
</feature>
<proteinExistence type="inferred from homology"/>
<feature type="active site" description="Proton acceptor; for phosphorylation activity. Proton donor; for dephosphorylation activity" evidence="14">
    <location>
        <position position="177"/>
    </location>
</feature>
<keyword evidence="8 14" id="KW-0418">Kinase</keyword>
<evidence type="ECO:0000256" key="14">
    <source>
        <dbReference type="HAMAP-Rule" id="MF_01249"/>
    </source>
</evidence>
<feature type="region of interest" description="Important for the catalytic mechanism of dephosphorylation" evidence="14">
    <location>
        <begin position="263"/>
        <end position="268"/>
    </location>
</feature>
<feature type="region of interest" description="Important for the catalytic mechanism of both phosphorylation and dephosphorylation" evidence="14">
    <location>
        <begin position="200"/>
        <end position="209"/>
    </location>
</feature>